<evidence type="ECO:0000313" key="3">
    <source>
        <dbReference type="Proteomes" id="UP001497382"/>
    </source>
</evidence>
<protein>
    <submittedName>
        <fullName evidence="2">Uncharacterized protein</fullName>
    </submittedName>
</protein>
<organism evidence="2 3">
    <name type="scientific">Larinioides sclopetarius</name>
    <dbReference type="NCBI Taxonomy" id="280406"/>
    <lineage>
        <taxon>Eukaryota</taxon>
        <taxon>Metazoa</taxon>
        <taxon>Ecdysozoa</taxon>
        <taxon>Arthropoda</taxon>
        <taxon>Chelicerata</taxon>
        <taxon>Arachnida</taxon>
        <taxon>Araneae</taxon>
        <taxon>Araneomorphae</taxon>
        <taxon>Entelegynae</taxon>
        <taxon>Araneoidea</taxon>
        <taxon>Araneidae</taxon>
        <taxon>Larinioides</taxon>
    </lineage>
</organism>
<sequence length="184" mass="21757">MEIERNSKNFLPPKPEIPSKEIHRPWIYAYSSCSKENSDVDDKKMGKWLLFFDQKRRSPITGLTHHDYVWQIIKKLVENNTLYSAKCSTALKGICEAYDKSKKGVICCYTMDYTNKCDVKRAADEIRRAVYCDYQLLYKTDNDTRAGIYKHKGDNHVCIYKHTTEGELYERDPEFKYQWNLIDV</sequence>
<comment type="caution">
    <text evidence="2">The sequence shown here is derived from an EMBL/GenBank/DDBJ whole genome shotgun (WGS) entry which is preliminary data.</text>
</comment>
<dbReference type="InterPro" id="IPR015034">
    <property type="entry name" value="Bles03"/>
</dbReference>
<dbReference type="PANTHER" id="PTHR31977:SF1">
    <property type="entry name" value="UPF0696 PROTEIN C11ORF68"/>
    <property type="match status" value="1"/>
</dbReference>
<reference evidence="2 3" key="1">
    <citation type="submission" date="2024-04" db="EMBL/GenBank/DDBJ databases">
        <authorList>
            <person name="Rising A."/>
            <person name="Reimegard J."/>
            <person name="Sonavane S."/>
            <person name="Akerstrom W."/>
            <person name="Nylinder S."/>
            <person name="Hedman E."/>
            <person name="Kallberg Y."/>
        </authorList>
    </citation>
    <scope>NUCLEOTIDE SEQUENCE [LARGE SCALE GENOMIC DNA]</scope>
</reference>
<evidence type="ECO:0000256" key="1">
    <source>
        <dbReference type="ARBA" id="ARBA00010568"/>
    </source>
</evidence>
<dbReference type="InterPro" id="IPR023398">
    <property type="entry name" value="TIF_eIF4e-like"/>
</dbReference>
<name>A0AAV1YXQ3_9ARAC</name>
<accession>A0AAV1YXQ3</accession>
<dbReference type="SUPFAM" id="SSF55418">
    <property type="entry name" value="eIF4e-like"/>
    <property type="match status" value="1"/>
</dbReference>
<dbReference type="Gene3D" id="3.30.760.10">
    <property type="entry name" value="RNA Cap, Translation Initiation Factor Eif4e"/>
    <property type="match status" value="1"/>
</dbReference>
<keyword evidence="3" id="KW-1185">Reference proteome</keyword>
<dbReference type="EMBL" id="CAXIEN010000006">
    <property type="protein sequence ID" value="CAL1262684.1"/>
    <property type="molecule type" value="Genomic_DNA"/>
</dbReference>
<dbReference type="Proteomes" id="UP001497382">
    <property type="component" value="Unassembled WGS sequence"/>
</dbReference>
<dbReference type="PANTHER" id="PTHR31977">
    <property type="entry name" value="UPF0696 PROTEIN C11ORF68"/>
    <property type="match status" value="1"/>
</dbReference>
<dbReference type="Pfam" id="PF08939">
    <property type="entry name" value="Bles03"/>
    <property type="match status" value="1"/>
</dbReference>
<proteinExistence type="inferred from homology"/>
<dbReference type="AlphaFoldDB" id="A0AAV1YXQ3"/>
<gene>
    <name evidence="2" type="ORF">LARSCL_LOCUS1129</name>
</gene>
<evidence type="ECO:0000313" key="2">
    <source>
        <dbReference type="EMBL" id="CAL1262684.1"/>
    </source>
</evidence>
<comment type="similarity">
    <text evidence="1">Belongs to the UPF0696 family.</text>
</comment>